<proteinExistence type="predicted"/>
<dbReference type="InterPro" id="IPR051915">
    <property type="entry name" value="Cellulose_Degrad_GH3"/>
</dbReference>
<organism evidence="3 4">
    <name type="scientific">Streptodolium elevatio</name>
    <dbReference type="NCBI Taxonomy" id="3157996"/>
    <lineage>
        <taxon>Bacteria</taxon>
        <taxon>Bacillati</taxon>
        <taxon>Actinomycetota</taxon>
        <taxon>Actinomycetes</taxon>
        <taxon>Kitasatosporales</taxon>
        <taxon>Streptomycetaceae</taxon>
        <taxon>Streptodolium</taxon>
    </lineage>
</organism>
<dbReference type="Pfam" id="PF14310">
    <property type="entry name" value="Fn3-like"/>
    <property type="match status" value="1"/>
</dbReference>
<dbReference type="Proteomes" id="UP001551482">
    <property type="component" value="Unassembled WGS sequence"/>
</dbReference>
<dbReference type="Pfam" id="PF00933">
    <property type="entry name" value="Glyco_hydro_3"/>
    <property type="match status" value="1"/>
</dbReference>
<protein>
    <submittedName>
        <fullName evidence="3">Glycoside hydrolase family 3 N-terminal domain-containing protein</fullName>
    </submittedName>
</protein>
<dbReference type="Gene3D" id="3.20.20.300">
    <property type="entry name" value="Glycoside hydrolase, family 3, N-terminal domain"/>
    <property type="match status" value="1"/>
</dbReference>
<dbReference type="InterPro" id="IPR036962">
    <property type="entry name" value="Glyco_hydro_3_N_sf"/>
</dbReference>
<dbReference type="Pfam" id="PF01915">
    <property type="entry name" value="Glyco_hydro_3_C"/>
    <property type="match status" value="1"/>
</dbReference>
<dbReference type="InterPro" id="IPR026891">
    <property type="entry name" value="Fn3-like"/>
</dbReference>
<dbReference type="RefSeq" id="WP_358364443.1">
    <property type="nucleotide sequence ID" value="NZ_JBEZFP010000211.1"/>
</dbReference>
<dbReference type="InterPro" id="IPR036881">
    <property type="entry name" value="Glyco_hydro_3_C_sf"/>
</dbReference>
<dbReference type="Gene3D" id="2.60.40.10">
    <property type="entry name" value="Immunoglobulins"/>
    <property type="match status" value="1"/>
</dbReference>
<dbReference type="SUPFAM" id="SSF51445">
    <property type="entry name" value="(Trans)glycosidases"/>
    <property type="match status" value="1"/>
</dbReference>
<dbReference type="InterPro" id="IPR001764">
    <property type="entry name" value="Glyco_hydro_3_N"/>
</dbReference>
<keyword evidence="1 3" id="KW-0378">Hydrolase</keyword>
<dbReference type="InterPro" id="IPR013783">
    <property type="entry name" value="Ig-like_fold"/>
</dbReference>
<sequence length="884" mass="93879">MDHLPYRDASLPVQERVRDLLGRMTLEEKAAQTAAPFGSAVDVHTPPDTGWGGAVAALCTLGLPPREAAARGNELQRKHVEETRLGIPVLLAEEALIGLKVRDATTFPDAIAQAATWEPELVEEMGRTIGTQMARLGVRQALSPLADVARDPRWGRVEETYGEDPYLVGSMAAGYVRGLQNADDEFPIMATLKHFVGYSASEGGRNTQPAQLGPRELREIHSVPFEMAIRAGGARGVMPSYNDIDGVPVTGSKAHLTRLLREELGFDGLVISDLGAVGHLHTKHGTAEGTLQAVAQAVRAGIDLDLDNKVSSDRVIEAVRTGVLSEGDLDRAVANVLRAKFRLGLFERPYVDLDAVPETFDSAEERALARTIAEKAVILLQNRPVDGSRLLPLAASVKSIAVIGPNAHRPMGQLGNYSYQVLDSMTKRFALAADPEAKPEDAEEFAGKLGADEAGLLVESVPVVTFLDGIRRRAGDDTTVTYEPGCQIATDDRSGFDAAVRAASAAEVAVVVVGDQSGINAFGTVGEGLDSAECALPGVQRELVEAVVATGTPTIVVLSHGRPYVLGWMADRVPAIVGSFFGGEEAGNAVASVLFGDVNPAGRLPIALLGSAGAAPFPYWAAARSTPYVDTASPVVFPFGHGLSYTDFEYRDLAVESAEVSTDGAIQLSFTVANVGDVDGDEVVQVYGQDVIGRTTRRRRVLVAFRRIPLAAGAATRVTVDVPTIMFALWDADEGWVVEPGLVRFFVGGSSAATPLRGRVTLIGKDHLPGPDRTMFSTVSVDGSEAALASVREGTESATLVAGTHSTPITQDNTVLEWLEHPIGGQALRAMFAGVDGDVEDLLEPAYGLTLTQMVAFSGGQFPQSQLDELLARTRVVPEADRRL</sequence>
<dbReference type="SMART" id="SM01217">
    <property type="entry name" value="Fn3_like"/>
    <property type="match status" value="1"/>
</dbReference>
<evidence type="ECO:0000313" key="4">
    <source>
        <dbReference type="Proteomes" id="UP001551482"/>
    </source>
</evidence>
<dbReference type="InterPro" id="IPR017853">
    <property type="entry name" value="GH"/>
</dbReference>
<dbReference type="InterPro" id="IPR002772">
    <property type="entry name" value="Glyco_hydro_3_C"/>
</dbReference>
<keyword evidence="4" id="KW-1185">Reference proteome</keyword>
<dbReference type="PRINTS" id="PR00133">
    <property type="entry name" value="GLHYDRLASE3"/>
</dbReference>
<name>A0ABV3DXN3_9ACTN</name>
<feature type="domain" description="Fibronectin type III-like" evidence="2">
    <location>
        <begin position="682"/>
        <end position="751"/>
    </location>
</feature>
<gene>
    <name evidence="3" type="ORF">AB0C36_41185</name>
</gene>
<evidence type="ECO:0000313" key="3">
    <source>
        <dbReference type="EMBL" id="MEU8139899.1"/>
    </source>
</evidence>
<dbReference type="PANTHER" id="PTHR30620:SF123">
    <property type="entry name" value="BETA-XYLOSIDASE"/>
    <property type="match status" value="1"/>
</dbReference>
<reference evidence="3 4" key="1">
    <citation type="submission" date="2024-06" db="EMBL/GenBank/DDBJ databases">
        <title>The Natural Products Discovery Center: Release of the First 8490 Sequenced Strains for Exploring Actinobacteria Biosynthetic Diversity.</title>
        <authorList>
            <person name="Kalkreuter E."/>
            <person name="Kautsar S.A."/>
            <person name="Yang D."/>
            <person name="Bader C.D."/>
            <person name="Teijaro C.N."/>
            <person name="Fluegel L."/>
            <person name="Davis C.M."/>
            <person name="Simpson J.R."/>
            <person name="Lauterbach L."/>
            <person name="Steele A.D."/>
            <person name="Gui C."/>
            <person name="Meng S."/>
            <person name="Li G."/>
            <person name="Viehrig K."/>
            <person name="Ye F."/>
            <person name="Su P."/>
            <person name="Kiefer A.F."/>
            <person name="Nichols A."/>
            <person name="Cepeda A.J."/>
            <person name="Yan W."/>
            <person name="Fan B."/>
            <person name="Jiang Y."/>
            <person name="Adhikari A."/>
            <person name="Zheng C.-J."/>
            <person name="Schuster L."/>
            <person name="Cowan T.M."/>
            <person name="Smanski M.J."/>
            <person name="Chevrette M.G."/>
            <person name="De Carvalho L.P.S."/>
            <person name="Shen B."/>
        </authorList>
    </citation>
    <scope>NUCLEOTIDE SEQUENCE [LARGE SCALE GENOMIC DNA]</scope>
    <source>
        <strain evidence="3 4">NPDC048946</strain>
    </source>
</reference>
<evidence type="ECO:0000259" key="2">
    <source>
        <dbReference type="SMART" id="SM01217"/>
    </source>
</evidence>
<dbReference type="PANTHER" id="PTHR30620">
    <property type="entry name" value="PERIPLASMIC BETA-GLUCOSIDASE-RELATED"/>
    <property type="match status" value="1"/>
</dbReference>
<comment type="caution">
    <text evidence="3">The sequence shown here is derived from an EMBL/GenBank/DDBJ whole genome shotgun (WGS) entry which is preliminary data.</text>
</comment>
<dbReference type="GO" id="GO:0016787">
    <property type="term" value="F:hydrolase activity"/>
    <property type="evidence" value="ECO:0007669"/>
    <property type="project" value="UniProtKB-KW"/>
</dbReference>
<accession>A0ABV3DXN3</accession>
<dbReference type="SUPFAM" id="SSF52279">
    <property type="entry name" value="Beta-D-glucan exohydrolase, C-terminal domain"/>
    <property type="match status" value="1"/>
</dbReference>
<evidence type="ECO:0000256" key="1">
    <source>
        <dbReference type="ARBA" id="ARBA00022801"/>
    </source>
</evidence>
<dbReference type="Gene3D" id="3.40.50.1700">
    <property type="entry name" value="Glycoside hydrolase family 3 C-terminal domain"/>
    <property type="match status" value="1"/>
</dbReference>
<dbReference type="EMBL" id="JBEZFP010000211">
    <property type="protein sequence ID" value="MEU8139899.1"/>
    <property type="molecule type" value="Genomic_DNA"/>
</dbReference>